<evidence type="ECO:0000259" key="1">
    <source>
        <dbReference type="PROSITE" id="PS50835"/>
    </source>
</evidence>
<dbReference type="AlphaFoldDB" id="A0AAE1LNI7"/>
<organism evidence="2 3">
    <name type="scientific">Frankliniella fusca</name>
    <dbReference type="NCBI Taxonomy" id="407009"/>
    <lineage>
        <taxon>Eukaryota</taxon>
        <taxon>Metazoa</taxon>
        <taxon>Ecdysozoa</taxon>
        <taxon>Arthropoda</taxon>
        <taxon>Hexapoda</taxon>
        <taxon>Insecta</taxon>
        <taxon>Pterygota</taxon>
        <taxon>Neoptera</taxon>
        <taxon>Paraneoptera</taxon>
        <taxon>Thysanoptera</taxon>
        <taxon>Terebrantia</taxon>
        <taxon>Thripoidea</taxon>
        <taxon>Thripidae</taxon>
        <taxon>Frankliniella</taxon>
    </lineage>
</organism>
<keyword evidence="3" id="KW-1185">Reference proteome</keyword>
<dbReference type="InterPro" id="IPR036179">
    <property type="entry name" value="Ig-like_dom_sf"/>
</dbReference>
<feature type="domain" description="Ig-like" evidence="1">
    <location>
        <begin position="27"/>
        <end position="92"/>
    </location>
</feature>
<gene>
    <name evidence="2" type="ORF">KUF71_015177</name>
</gene>
<evidence type="ECO:0000313" key="3">
    <source>
        <dbReference type="Proteomes" id="UP001219518"/>
    </source>
</evidence>
<dbReference type="SUPFAM" id="SSF48726">
    <property type="entry name" value="Immunoglobulin"/>
    <property type="match status" value="1"/>
</dbReference>
<accession>A0AAE1LNI7</accession>
<comment type="caution">
    <text evidence="2">The sequence shown here is derived from an EMBL/GenBank/DDBJ whole genome shotgun (WGS) entry which is preliminary data.</text>
</comment>
<dbReference type="Gene3D" id="2.60.40.10">
    <property type="entry name" value="Immunoglobulins"/>
    <property type="match status" value="1"/>
</dbReference>
<dbReference type="PROSITE" id="PS50835">
    <property type="entry name" value="IG_LIKE"/>
    <property type="match status" value="1"/>
</dbReference>
<reference evidence="2" key="2">
    <citation type="journal article" date="2023" name="BMC Genomics">
        <title>Pest status, molecular evolution, and epigenetic factors derived from the genome assembly of Frankliniella fusca, a thysanopteran phytovirus vector.</title>
        <authorList>
            <person name="Catto M.A."/>
            <person name="Labadie P.E."/>
            <person name="Jacobson A.L."/>
            <person name="Kennedy G.G."/>
            <person name="Srinivasan R."/>
            <person name="Hunt B.G."/>
        </authorList>
    </citation>
    <scope>NUCLEOTIDE SEQUENCE</scope>
    <source>
        <strain evidence="2">PL_HMW_Pooled</strain>
    </source>
</reference>
<sequence>MAVAYSFRYSPLPKSRLHLFLVTLVKPLTRLSSLAVTAHSVIAVEGTAVQLPCDVQAPSHDKVYMVLWFRDDAGLPLYSGISSEQALETHFR</sequence>
<protein>
    <submittedName>
        <fullName evidence="2">Nectin-4</fullName>
    </submittedName>
</protein>
<reference evidence="2" key="1">
    <citation type="submission" date="2021-07" db="EMBL/GenBank/DDBJ databases">
        <authorList>
            <person name="Catto M.A."/>
            <person name="Jacobson A."/>
            <person name="Kennedy G."/>
            <person name="Labadie P."/>
            <person name="Hunt B.G."/>
            <person name="Srinivasan R."/>
        </authorList>
    </citation>
    <scope>NUCLEOTIDE SEQUENCE</scope>
    <source>
        <strain evidence="2">PL_HMW_Pooled</strain>
        <tissue evidence="2">Head</tissue>
    </source>
</reference>
<dbReference type="EMBL" id="JAHWGI010001270">
    <property type="protein sequence ID" value="KAK3926841.1"/>
    <property type="molecule type" value="Genomic_DNA"/>
</dbReference>
<dbReference type="InterPro" id="IPR007110">
    <property type="entry name" value="Ig-like_dom"/>
</dbReference>
<dbReference type="InterPro" id="IPR013783">
    <property type="entry name" value="Ig-like_fold"/>
</dbReference>
<dbReference type="Proteomes" id="UP001219518">
    <property type="component" value="Unassembled WGS sequence"/>
</dbReference>
<proteinExistence type="predicted"/>
<name>A0AAE1LNI7_9NEOP</name>
<evidence type="ECO:0000313" key="2">
    <source>
        <dbReference type="EMBL" id="KAK3926841.1"/>
    </source>
</evidence>